<reference evidence="14 15" key="1">
    <citation type="journal article" date="2018" name="Sci. Rep.">
        <title>Genomic signatures of local adaptation to the degree of environmental predictability in rotifers.</title>
        <authorList>
            <person name="Franch-Gras L."/>
            <person name="Hahn C."/>
            <person name="Garcia-Roger E.M."/>
            <person name="Carmona M.J."/>
            <person name="Serra M."/>
            <person name="Gomez A."/>
        </authorList>
    </citation>
    <scope>NUCLEOTIDE SEQUENCE [LARGE SCALE GENOMIC DNA]</scope>
    <source>
        <strain evidence="14">HYR1</strain>
    </source>
</reference>
<dbReference type="AlphaFoldDB" id="A0A3M7SSH1"/>
<feature type="domain" description="TRAF3-interacting protein 1 C-terminal" evidence="13">
    <location>
        <begin position="451"/>
        <end position="604"/>
    </location>
</feature>
<dbReference type="InterPro" id="IPR018799">
    <property type="entry name" value="TRAF3IP1"/>
</dbReference>
<dbReference type="OrthoDB" id="10258914at2759"/>
<evidence type="ECO:0000256" key="6">
    <source>
        <dbReference type="ARBA" id="ARBA00023212"/>
    </source>
</evidence>
<proteinExistence type="inferred from homology"/>
<dbReference type="Pfam" id="PF17749">
    <property type="entry name" value="MIP-T3_C"/>
    <property type="match status" value="1"/>
</dbReference>
<organism evidence="14 15">
    <name type="scientific">Brachionus plicatilis</name>
    <name type="common">Marine rotifer</name>
    <name type="synonym">Brachionus muelleri</name>
    <dbReference type="NCBI Taxonomy" id="10195"/>
    <lineage>
        <taxon>Eukaryota</taxon>
        <taxon>Metazoa</taxon>
        <taxon>Spiralia</taxon>
        <taxon>Gnathifera</taxon>
        <taxon>Rotifera</taxon>
        <taxon>Eurotatoria</taxon>
        <taxon>Monogononta</taxon>
        <taxon>Pseudotrocha</taxon>
        <taxon>Ploima</taxon>
        <taxon>Brachionidae</taxon>
        <taxon>Brachionus</taxon>
    </lineage>
</organism>
<evidence type="ECO:0000256" key="11">
    <source>
        <dbReference type="SAM" id="MobiDB-lite"/>
    </source>
</evidence>
<evidence type="ECO:0000313" key="14">
    <source>
        <dbReference type="EMBL" id="RNA38580.1"/>
    </source>
</evidence>
<keyword evidence="4" id="KW-0970">Cilium biogenesis/degradation</keyword>
<evidence type="ECO:0000256" key="9">
    <source>
        <dbReference type="ARBA" id="ARBA00070492"/>
    </source>
</evidence>
<sequence>MSQESKIDPAIIKKTQDTLGRLIQAPSLTDKLLNRPPVQFIQDIVKSVIKNTGFMKGLYSQEELEASYIKSSKENKILFLNKLIIAVAVAVGEQSNAKANKIAAGVESEKTNELFQALAKAINIKPDNDEVVKKTLKKLKALDASDDKQEKEEKKEKSRDKARDEEKESRDKAKSKHEESGKSRDREKDRERKERGDKDKDRERDREREREKDRDRKDKDKDREKDRERKDRGDKDKDRERHKDKERKERDHEKDREQSKDKDRHRDKEREKGKERDKERDRERDREARKGDKESRKTEERSRHRRDSNEEGNKENHRSERADEELSSRKNEDDSEESANRRRPSSARGPRVQIERDENYALKSQAETFEDNRNIGRPTTARPGAPRPKLNNESNETPVKVGSAAKKSTVIVHDDSDSDGDFVVKENKFLEDDNKNWKGLDEFRKPGEEDEDEKHGALVTKILESKGKLEHGNELHKTTDQQKPTIQVDLQRKKERERTQKEIDKLKESIQTLTKASIPLGRTLDFLQEDIDMMQKEIIKWSDEYDNNCRVLKRQQAEMQNFIDPYKEALRQIENQISEQMDRIGTVKRNILLNEEKISRLIFNVGKS</sequence>
<comment type="subcellular location">
    <subcellularLocation>
        <location evidence="2">Cytoplasm</location>
        <location evidence="2">Cytoskeleton</location>
        <location evidence="2">Cilium axoneme</location>
    </subcellularLocation>
    <subcellularLocation>
        <location evidence="1">Cytoplasm</location>
        <location evidence="1">Cytoskeleton</location>
        <location evidence="1">Cilium basal body</location>
    </subcellularLocation>
</comment>
<dbReference type="GO" id="GO:0036064">
    <property type="term" value="C:ciliary basal body"/>
    <property type="evidence" value="ECO:0007669"/>
    <property type="project" value="TreeGrafter"/>
</dbReference>
<dbReference type="InterPro" id="IPR040468">
    <property type="entry name" value="TRAF3IP1_N"/>
</dbReference>
<feature type="compositionally biased region" description="Low complexity" evidence="11">
    <location>
        <begin position="376"/>
        <end position="388"/>
    </location>
</feature>
<dbReference type="GO" id="GO:0070507">
    <property type="term" value="P:regulation of microtubule cytoskeleton organization"/>
    <property type="evidence" value="ECO:0007669"/>
    <property type="project" value="TreeGrafter"/>
</dbReference>
<keyword evidence="15" id="KW-1185">Reference proteome</keyword>
<feature type="region of interest" description="Disordered" evidence="11">
    <location>
        <begin position="144"/>
        <end position="421"/>
    </location>
</feature>
<dbReference type="STRING" id="10195.A0A3M7SSH1"/>
<evidence type="ECO:0000256" key="8">
    <source>
        <dbReference type="ARBA" id="ARBA00043971"/>
    </source>
</evidence>
<dbReference type="GO" id="GO:0042073">
    <property type="term" value="P:intraciliary transport"/>
    <property type="evidence" value="ECO:0007669"/>
    <property type="project" value="TreeGrafter"/>
</dbReference>
<feature type="coiled-coil region" evidence="10">
    <location>
        <begin position="496"/>
        <end position="544"/>
    </location>
</feature>
<dbReference type="InterPro" id="IPR041476">
    <property type="entry name" value="TRAF3IP1_C"/>
</dbReference>
<evidence type="ECO:0000256" key="3">
    <source>
        <dbReference type="ARBA" id="ARBA00022490"/>
    </source>
</evidence>
<accession>A0A3M7SSH1</accession>
<evidence type="ECO:0000259" key="13">
    <source>
        <dbReference type="Pfam" id="PF17749"/>
    </source>
</evidence>
<protein>
    <recommendedName>
        <fullName evidence="9">TRAF3-interacting protein 1</fullName>
    </recommendedName>
</protein>
<comment type="similarity">
    <text evidence="8">Belongs to the TRAF3IP1 family.</text>
</comment>
<dbReference type="EMBL" id="REGN01000853">
    <property type="protein sequence ID" value="RNA38580.1"/>
    <property type="molecule type" value="Genomic_DNA"/>
</dbReference>
<evidence type="ECO:0000259" key="12">
    <source>
        <dbReference type="Pfam" id="PF10243"/>
    </source>
</evidence>
<keyword evidence="3" id="KW-0963">Cytoplasm</keyword>
<evidence type="ECO:0000256" key="7">
    <source>
        <dbReference type="ARBA" id="ARBA00023273"/>
    </source>
</evidence>
<dbReference type="PANTHER" id="PTHR31363:SF0">
    <property type="entry name" value="TRAF3-INTERACTING PROTEIN 1"/>
    <property type="match status" value="1"/>
</dbReference>
<evidence type="ECO:0000256" key="5">
    <source>
        <dbReference type="ARBA" id="ARBA00023054"/>
    </source>
</evidence>
<dbReference type="Proteomes" id="UP000276133">
    <property type="component" value="Unassembled WGS sequence"/>
</dbReference>
<name>A0A3M7SSH1_BRAPC</name>
<evidence type="ECO:0000256" key="1">
    <source>
        <dbReference type="ARBA" id="ARBA00004120"/>
    </source>
</evidence>
<dbReference type="GO" id="GO:0048731">
    <property type="term" value="P:system development"/>
    <property type="evidence" value="ECO:0007669"/>
    <property type="project" value="UniProtKB-ARBA"/>
</dbReference>
<keyword evidence="5 10" id="KW-0175">Coiled coil</keyword>
<comment type="caution">
    <text evidence="14">The sequence shown here is derived from an EMBL/GenBank/DDBJ whole genome shotgun (WGS) entry which is preliminary data.</text>
</comment>
<feature type="domain" description="TRAF3-interacting protein 1 N-terminal" evidence="12">
    <location>
        <begin position="12"/>
        <end position="121"/>
    </location>
</feature>
<dbReference type="FunFam" id="1.10.418.50:FF:000001">
    <property type="entry name" value="TRAF3-interacting protein 1 isoform X1"/>
    <property type="match status" value="1"/>
</dbReference>
<evidence type="ECO:0000256" key="10">
    <source>
        <dbReference type="SAM" id="Coils"/>
    </source>
</evidence>
<evidence type="ECO:0000313" key="15">
    <source>
        <dbReference type="Proteomes" id="UP000276133"/>
    </source>
</evidence>
<dbReference type="Gene3D" id="1.10.418.50">
    <property type="entry name" value="Microtubule-binding protein MIP-T3"/>
    <property type="match status" value="1"/>
</dbReference>
<dbReference type="GO" id="GO:0005930">
    <property type="term" value="C:axoneme"/>
    <property type="evidence" value="ECO:0007669"/>
    <property type="project" value="UniProtKB-SubCell"/>
</dbReference>
<dbReference type="GO" id="GO:0030992">
    <property type="term" value="C:intraciliary transport particle B"/>
    <property type="evidence" value="ECO:0007669"/>
    <property type="project" value="TreeGrafter"/>
</dbReference>
<dbReference type="PANTHER" id="PTHR31363">
    <property type="entry name" value="TRAF3-INTERACTING PROTEIN 1"/>
    <property type="match status" value="1"/>
</dbReference>
<dbReference type="GO" id="GO:0048513">
    <property type="term" value="P:animal organ development"/>
    <property type="evidence" value="ECO:0007669"/>
    <property type="project" value="UniProtKB-ARBA"/>
</dbReference>
<dbReference type="Pfam" id="PF10243">
    <property type="entry name" value="MIP-T3"/>
    <property type="match status" value="1"/>
</dbReference>
<evidence type="ECO:0000256" key="2">
    <source>
        <dbReference type="ARBA" id="ARBA00004430"/>
    </source>
</evidence>
<dbReference type="GO" id="GO:0008017">
    <property type="term" value="F:microtubule binding"/>
    <property type="evidence" value="ECO:0007669"/>
    <property type="project" value="InterPro"/>
</dbReference>
<keyword evidence="7" id="KW-0966">Cell projection</keyword>
<gene>
    <name evidence="14" type="ORF">BpHYR1_048424</name>
</gene>
<evidence type="ECO:0000256" key="4">
    <source>
        <dbReference type="ARBA" id="ARBA00022794"/>
    </source>
</evidence>
<feature type="compositionally biased region" description="Basic and acidic residues" evidence="11">
    <location>
        <begin position="144"/>
        <end position="332"/>
    </location>
</feature>
<dbReference type="GO" id="GO:0060271">
    <property type="term" value="P:cilium assembly"/>
    <property type="evidence" value="ECO:0007669"/>
    <property type="project" value="TreeGrafter"/>
</dbReference>
<keyword evidence="6" id="KW-0206">Cytoskeleton</keyword>
<dbReference type="InterPro" id="IPR042576">
    <property type="entry name" value="TRAF3IP1_N_sf"/>
</dbReference>